<dbReference type="AlphaFoldDB" id="A0A4R2HDM7"/>
<gene>
    <name evidence="2" type="ORF">EV652_108439</name>
</gene>
<reference evidence="2 3" key="1">
    <citation type="journal article" date="2015" name="Stand. Genomic Sci.">
        <title>Genomic Encyclopedia of Bacterial and Archaeal Type Strains, Phase III: the genomes of soil and plant-associated and newly described type strains.</title>
        <authorList>
            <person name="Whitman W.B."/>
            <person name="Woyke T."/>
            <person name="Klenk H.P."/>
            <person name="Zhou Y."/>
            <person name="Lilburn T.G."/>
            <person name="Beck B.J."/>
            <person name="De Vos P."/>
            <person name="Vandamme P."/>
            <person name="Eisen J.A."/>
            <person name="Garrity G."/>
            <person name="Hugenholtz P."/>
            <person name="Kyrpides N.C."/>
        </authorList>
    </citation>
    <scope>NUCLEOTIDE SEQUENCE [LARGE SCALE GENOMIC DNA]</scope>
    <source>
        <strain evidence="2 3">VKM Ac-2572</strain>
    </source>
</reference>
<sequence length="153" mass="16003">MRSRFPQLGLPVSAIVLLALLAVPRVVAHDLDLVGPAVNLVLVFAPLVIWLVVVLAKRVPSPIVTLAAIGLAYGVFLAIGHQVLWTWAVDEEPRLGGNLADAPDAVQALVVRGFAVVSSIVTGLLVGVAVGIVAWLITRARSGWGEDPIQGGK</sequence>
<evidence type="ECO:0000313" key="3">
    <source>
        <dbReference type="Proteomes" id="UP000294508"/>
    </source>
</evidence>
<keyword evidence="3" id="KW-1185">Reference proteome</keyword>
<comment type="caution">
    <text evidence="2">The sequence shown here is derived from an EMBL/GenBank/DDBJ whole genome shotgun (WGS) entry which is preliminary data.</text>
</comment>
<dbReference type="EMBL" id="SLWN01000008">
    <property type="protein sequence ID" value="TCO24903.1"/>
    <property type="molecule type" value="Genomic_DNA"/>
</dbReference>
<name>A0A4R2HDM7_9ACTN</name>
<feature type="transmembrane region" description="Helical" evidence="1">
    <location>
        <begin position="63"/>
        <end position="89"/>
    </location>
</feature>
<proteinExistence type="predicted"/>
<accession>A0A4R2HDM7</accession>
<keyword evidence="1" id="KW-0812">Transmembrane</keyword>
<feature type="transmembrane region" description="Helical" evidence="1">
    <location>
        <begin position="38"/>
        <end position="56"/>
    </location>
</feature>
<organism evidence="2 3">
    <name type="scientific">Kribbella steppae</name>
    <dbReference type="NCBI Taxonomy" id="2512223"/>
    <lineage>
        <taxon>Bacteria</taxon>
        <taxon>Bacillati</taxon>
        <taxon>Actinomycetota</taxon>
        <taxon>Actinomycetes</taxon>
        <taxon>Propionibacteriales</taxon>
        <taxon>Kribbellaceae</taxon>
        <taxon>Kribbella</taxon>
    </lineage>
</organism>
<keyword evidence="1" id="KW-0472">Membrane</keyword>
<keyword evidence="1" id="KW-1133">Transmembrane helix</keyword>
<evidence type="ECO:0000313" key="2">
    <source>
        <dbReference type="EMBL" id="TCO24903.1"/>
    </source>
</evidence>
<dbReference type="Proteomes" id="UP000294508">
    <property type="component" value="Unassembled WGS sequence"/>
</dbReference>
<evidence type="ECO:0000256" key="1">
    <source>
        <dbReference type="SAM" id="Phobius"/>
    </source>
</evidence>
<feature type="transmembrane region" description="Helical" evidence="1">
    <location>
        <begin position="109"/>
        <end position="137"/>
    </location>
</feature>
<dbReference type="RefSeq" id="WP_199238390.1">
    <property type="nucleotide sequence ID" value="NZ_SLWN01000008.1"/>
</dbReference>
<protein>
    <submittedName>
        <fullName evidence="2">Uncharacterized protein</fullName>
    </submittedName>
</protein>